<proteinExistence type="inferred from homology"/>
<comment type="caution">
    <text evidence="4">The sequence shown here is derived from an EMBL/GenBank/DDBJ whole genome shotgun (WGS) entry which is preliminary data.</text>
</comment>
<protein>
    <submittedName>
        <fullName evidence="4">Short-chain dehydrogenase</fullName>
    </submittedName>
</protein>
<dbReference type="InterPro" id="IPR036291">
    <property type="entry name" value="NAD(P)-bd_dom_sf"/>
</dbReference>
<reference evidence="4 5" key="1">
    <citation type="submission" date="2019-07" db="EMBL/GenBank/DDBJ databases">
        <title>Whole genome shotgun sequence of Terrabacter aerolatus NBRC 106305.</title>
        <authorList>
            <person name="Hosoyama A."/>
            <person name="Uohara A."/>
            <person name="Ohji S."/>
            <person name="Ichikawa N."/>
        </authorList>
    </citation>
    <scope>NUCLEOTIDE SEQUENCE [LARGE SCALE GENOMIC DNA]</scope>
    <source>
        <strain evidence="4 5">NBRC 106305</strain>
    </source>
</reference>
<dbReference type="PROSITE" id="PS00061">
    <property type="entry name" value="ADH_SHORT"/>
    <property type="match status" value="1"/>
</dbReference>
<dbReference type="PANTHER" id="PTHR45024:SF2">
    <property type="entry name" value="SCP2 DOMAIN-CONTAINING PROTEIN"/>
    <property type="match status" value="1"/>
</dbReference>
<evidence type="ECO:0000256" key="1">
    <source>
        <dbReference type="ARBA" id="ARBA00006484"/>
    </source>
</evidence>
<dbReference type="SUPFAM" id="SSF51735">
    <property type="entry name" value="NAD(P)-binding Rossmann-fold domains"/>
    <property type="match status" value="1"/>
</dbReference>
<comment type="similarity">
    <text evidence="1 3">Belongs to the short-chain dehydrogenases/reductases (SDR) family.</text>
</comment>
<evidence type="ECO:0000313" key="4">
    <source>
        <dbReference type="EMBL" id="GEO31537.1"/>
    </source>
</evidence>
<dbReference type="FunFam" id="3.40.50.720:FF:000084">
    <property type="entry name" value="Short-chain dehydrogenase reductase"/>
    <property type="match status" value="1"/>
</dbReference>
<gene>
    <name evidence="4" type="ORF">TAE01_33470</name>
</gene>
<dbReference type="Gene3D" id="3.40.50.720">
    <property type="entry name" value="NAD(P)-binding Rossmann-like Domain"/>
    <property type="match status" value="1"/>
</dbReference>
<dbReference type="PRINTS" id="PR00080">
    <property type="entry name" value="SDRFAMILY"/>
</dbReference>
<sequence length="294" mass="30370">MTVSSSAQVRLDGKVAVVSGSGRGLGRAIARELAARGAAVVVNDVFIGPDGAVAAEEVAGEITVAGGRAVADSHDVSDFAAAEAMIAHAVEAFGRLDILVTPAGNYRPSNILDLEEDEWDLITAVHLDGHVACLRAAARQMIAQGDGGRIVTVSSRGGLFGTQVAYSGAKAAIMGLSSAAALELKEHGITVNCLLPSAMTQLFSIPAGNRRFGGMPETLHMEPDYVAPLVAYLASAAAGVITGRFIYAAGTDICAYAPPLQFADHTTFARHSEAWTAEELAAYLPAVLGLDGRR</sequence>
<dbReference type="InterPro" id="IPR002347">
    <property type="entry name" value="SDR_fam"/>
</dbReference>
<dbReference type="GO" id="GO:0016491">
    <property type="term" value="F:oxidoreductase activity"/>
    <property type="evidence" value="ECO:0007669"/>
    <property type="project" value="UniProtKB-KW"/>
</dbReference>
<dbReference type="InterPro" id="IPR020904">
    <property type="entry name" value="Sc_DH/Rdtase_CS"/>
</dbReference>
<dbReference type="Proteomes" id="UP000321534">
    <property type="component" value="Unassembled WGS sequence"/>
</dbReference>
<dbReference type="RefSeq" id="WP_147067929.1">
    <property type="nucleotide sequence ID" value="NZ_BAAARO010000005.1"/>
</dbReference>
<keyword evidence="2" id="KW-0560">Oxidoreductase</keyword>
<name>A0A512D4Z8_9MICO</name>
<evidence type="ECO:0000313" key="5">
    <source>
        <dbReference type="Proteomes" id="UP000321534"/>
    </source>
</evidence>
<evidence type="ECO:0000256" key="2">
    <source>
        <dbReference type="ARBA" id="ARBA00023002"/>
    </source>
</evidence>
<organism evidence="4 5">
    <name type="scientific">Terrabacter aerolatus</name>
    <dbReference type="NCBI Taxonomy" id="422442"/>
    <lineage>
        <taxon>Bacteria</taxon>
        <taxon>Bacillati</taxon>
        <taxon>Actinomycetota</taxon>
        <taxon>Actinomycetes</taxon>
        <taxon>Micrococcales</taxon>
        <taxon>Intrasporangiaceae</taxon>
        <taxon>Terrabacter</taxon>
    </lineage>
</organism>
<dbReference type="Pfam" id="PF00106">
    <property type="entry name" value="adh_short"/>
    <property type="match status" value="1"/>
</dbReference>
<dbReference type="OrthoDB" id="9797538at2"/>
<dbReference type="PRINTS" id="PR00081">
    <property type="entry name" value="GDHRDH"/>
</dbReference>
<keyword evidence="5" id="KW-1185">Reference proteome</keyword>
<evidence type="ECO:0000256" key="3">
    <source>
        <dbReference type="RuleBase" id="RU000363"/>
    </source>
</evidence>
<dbReference type="AlphaFoldDB" id="A0A512D4Z8"/>
<dbReference type="PANTHER" id="PTHR45024">
    <property type="entry name" value="DEHYDROGENASES, SHORT CHAIN"/>
    <property type="match status" value="1"/>
</dbReference>
<dbReference type="EMBL" id="BJYX01000021">
    <property type="protein sequence ID" value="GEO31537.1"/>
    <property type="molecule type" value="Genomic_DNA"/>
</dbReference>
<accession>A0A512D4Z8</accession>
<dbReference type="InterPro" id="IPR051687">
    <property type="entry name" value="Peroxisomal_Beta-Oxidation"/>
</dbReference>